<dbReference type="eggNOG" id="arCOG05421">
    <property type="taxonomic scope" value="Archaea"/>
</dbReference>
<reference evidence="2" key="1">
    <citation type="submission" date="2006-12" db="EMBL/GenBank/DDBJ databases">
        <title>Complete sequence of Pyrobaculum islandicum DSM 4184.</title>
        <authorList>
            <person name="Copeland A."/>
            <person name="Lucas S."/>
            <person name="Lapidus A."/>
            <person name="Barry K."/>
            <person name="Detter J.C."/>
            <person name="Glavina del Rio T."/>
            <person name="Dalin E."/>
            <person name="Tice H."/>
            <person name="Pitluck S."/>
            <person name="Meincke L."/>
            <person name="Brettin T."/>
            <person name="Bruce D."/>
            <person name="Han C."/>
            <person name="Tapia R."/>
            <person name="Gilna P."/>
            <person name="Schmutz J."/>
            <person name="Larimer F."/>
            <person name="Land M."/>
            <person name="Hauser L."/>
            <person name="Kyrpides N."/>
            <person name="Mikhailova N."/>
            <person name="Cozen A.E."/>
            <person name="Fitz-Gibbon S.T."/>
            <person name="House C.H."/>
            <person name="Saltikov C."/>
            <person name="Lowe T."/>
            <person name="Richardson P."/>
        </authorList>
    </citation>
    <scope>NUCLEOTIDE SEQUENCE [LARGE SCALE GENOMIC DNA]</scope>
    <source>
        <strain evidence="2">DSM 4184</strain>
    </source>
</reference>
<evidence type="ECO:0000313" key="2">
    <source>
        <dbReference type="EMBL" id="ABL87227.1"/>
    </source>
</evidence>
<dbReference type="EMBL" id="CP000504">
    <property type="protein sequence ID" value="ABL87227.1"/>
    <property type="molecule type" value="Genomic_DNA"/>
</dbReference>
<dbReference type="AlphaFoldDB" id="A1RQJ5"/>
<protein>
    <submittedName>
        <fullName evidence="2">PaREP9</fullName>
    </submittedName>
</protein>
<proteinExistence type="predicted"/>
<dbReference type="Proteomes" id="UP000002595">
    <property type="component" value="Chromosome"/>
</dbReference>
<organism evidence="2 3">
    <name type="scientific">Pyrobaculum islandicum (strain DSM 4184 / JCM 9189 / GEO3)</name>
    <dbReference type="NCBI Taxonomy" id="384616"/>
    <lineage>
        <taxon>Archaea</taxon>
        <taxon>Thermoproteota</taxon>
        <taxon>Thermoprotei</taxon>
        <taxon>Thermoproteales</taxon>
        <taxon>Thermoproteaceae</taxon>
        <taxon>Pyrobaculum</taxon>
    </lineage>
</organism>
<keyword evidence="1" id="KW-1133">Transmembrane helix</keyword>
<sequence length="127" mass="14426">MGFVAGVYLYFGRMKIGPLVGYLWLLGRRLYLKLGWRPRDTVYLGSVDDLLGVAVRVRRLVPRPLPVRHLVAALVDALRKAYYVASRCRDSPRWKIRAWEAAMAIEYAASALAMYWPSAAKKILDDG</sequence>
<keyword evidence="1" id="KW-0472">Membrane</keyword>
<dbReference type="HOGENOM" id="CLU_1987701_0_0_2"/>
<evidence type="ECO:0000313" key="3">
    <source>
        <dbReference type="Proteomes" id="UP000002595"/>
    </source>
</evidence>
<keyword evidence="3" id="KW-1185">Reference proteome</keyword>
<keyword evidence="1" id="KW-0812">Transmembrane</keyword>
<feature type="transmembrane region" description="Helical" evidence="1">
    <location>
        <begin position="6"/>
        <end position="27"/>
    </location>
</feature>
<evidence type="ECO:0000256" key="1">
    <source>
        <dbReference type="SAM" id="Phobius"/>
    </source>
</evidence>
<gene>
    <name evidence="2" type="ordered locus">Pisl_0043</name>
</gene>
<dbReference type="KEGG" id="pis:Pisl_0043"/>
<accession>A1RQJ5</accession>
<name>A1RQJ5_PYRIL</name>